<evidence type="ECO:0000313" key="2">
    <source>
        <dbReference type="EMBL" id="MEQ2467654.1"/>
    </source>
</evidence>
<dbReference type="EMBL" id="JBBMFN010000059">
    <property type="protein sequence ID" value="MEQ2467654.1"/>
    <property type="molecule type" value="Genomic_DNA"/>
</dbReference>
<evidence type="ECO:0000313" key="3">
    <source>
        <dbReference type="Proteomes" id="UP001465426"/>
    </source>
</evidence>
<reference evidence="2 3" key="1">
    <citation type="submission" date="2024-03" db="EMBL/GenBank/DDBJ databases">
        <title>Human intestinal bacterial collection.</title>
        <authorList>
            <person name="Pauvert C."/>
            <person name="Hitch T.C.A."/>
            <person name="Clavel T."/>
        </authorList>
    </citation>
    <scope>NUCLEOTIDE SEQUENCE [LARGE SCALE GENOMIC DNA]</scope>
    <source>
        <strain evidence="2 3">CLA-SR-H024</strain>
    </source>
</reference>
<protein>
    <submittedName>
        <fullName evidence="2">PadR family transcriptional regulator</fullName>
    </submittedName>
</protein>
<dbReference type="RefSeq" id="WP_031539096.1">
    <property type="nucleotide sequence ID" value="NZ_JBBMFN010000059.1"/>
</dbReference>
<evidence type="ECO:0000259" key="1">
    <source>
        <dbReference type="Pfam" id="PF03551"/>
    </source>
</evidence>
<proteinExistence type="predicted"/>
<sequence>MEKHLKNLPSSLKKTYFDHLPFSEEHRKEILKKIQIKDKEEEVLLAVLQLLHNRKTGFELTQLLRARGFERFEKKEGFIYTLLHRLEQKNIIASEWEDKKVKYYRIDRKGKKLEKKLEVEGGANKDIRELIDWVYVNE</sequence>
<dbReference type="Gene3D" id="1.10.10.10">
    <property type="entry name" value="Winged helix-like DNA-binding domain superfamily/Winged helix DNA-binding domain"/>
    <property type="match status" value="1"/>
</dbReference>
<dbReference type="SUPFAM" id="SSF46785">
    <property type="entry name" value="Winged helix' DNA-binding domain"/>
    <property type="match status" value="1"/>
</dbReference>
<dbReference type="Pfam" id="PF03551">
    <property type="entry name" value="PadR"/>
    <property type="match status" value="1"/>
</dbReference>
<keyword evidence="3" id="KW-1185">Reference proteome</keyword>
<gene>
    <name evidence="2" type="ORF">WMO63_18520</name>
</gene>
<dbReference type="NCBIfam" id="NF006931">
    <property type="entry name" value="PRK09416.1"/>
    <property type="match status" value="1"/>
</dbReference>
<organism evidence="2 3">
    <name type="scientific">Niallia hominis</name>
    <dbReference type="NCBI Taxonomy" id="3133173"/>
    <lineage>
        <taxon>Bacteria</taxon>
        <taxon>Bacillati</taxon>
        <taxon>Bacillota</taxon>
        <taxon>Bacilli</taxon>
        <taxon>Bacillales</taxon>
        <taxon>Bacillaceae</taxon>
        <taxon>Niallia</taxon>
    </lineage>
</organism>
<feature type="domain" description="Transcription regulator PadR N-terminal" evidence="1">
    <location>
        <begin position="47"/>
        <end position="112"/>
    </location>
</feature>
<accession>A0ABV1F2P8</accession>
<dbReference type="InterPro" id="IPR005149">
    <property type="entry name" value="Tscrpt_reg_PadR_N"/>
</dbReference>
<name>A0ABV1F2P8_9BACI</name>
<dbReference type="Proteomes" id="UP001465426">
    <property type="component" value="Unassembled WGS sequence"/>
</dbReference>
<dbReference type="InterPro" id="IPR036390">
    <property type="entry name" value="WH_DNA-bd_sf"/>
</dbReference>
<dbReference type="InterPro" id="IPR036388">
    <property type="entry name" value="WH-like_DNA-bd_sf"/>
</dbReference>
<comment type="caution">
    <text evidence="2">The sequence shown here is derived from an EMBL/GenBank/DDBJ whole genome shotgun (WGS) entry which is preliminary data.</text>
</comment>